<feature type="region of interest" description="Disordered" evidence="1">
    <location>
        <begin position="73"/>
        <end position="97"/>
    </location>
</feature>
<feature type="non-terminal residue" evidence="2">
    <location>
        <position position="1"/>
    </location>
</feature>
<organism evidence="2">
    <name type="scientific">termite gut metagenome</name>
    <dbReference type="NCBI Taxonomy" id="433724"/>
    <lineage>
        <taxon>unclassified sequences</taxon>
        <taxon>metagenomes</taxon>
        <taxon>organismal metagenomes</taxon>
    </lineage>
</organism>
<reference evidence="2" key="1">
    <citation type="submission" date="2019-03" db="EMBL/GenBank/DDBJ databases">
        <title>Single cell metagenomics reveals metabolic interactions within the superorganism composed of flagellate Streblomastix strix and complex community of Bacteroidetes bacteria on its surface.</title>
        <authorList>
            <person name="Treitli S.C."/>
            <person name="Kolisko M."/>
            <person name="Husnik F."/>
            <person name="Keeling P."/>
            <person name="Hampl V."/>
        </authorList>
    </citation>
    <scope>NUCLEOTIDE SEQUENCE</scope>
    <source>
        <strain evidence="2">STM</strain>
    </source>
</reference>
<sequence length="97" mass="11352">DEKQKLLYVFDNMTERCFFIELFEIITGKEIKTPKCTRSRGEAPKQAIDFEEMVDTNTLLDIDENFCGDQDFDAEDFDSDEFDMDMGGSYTEDGKRY</sequence>
<evidence type="ECO:0000256" key="1">
    <source>
        <dbReference type="SAM" id="MobiDB-lite"/>
    </source>
</evidence>
<proteinExistence type="predicted"/>
<dbReference type="AlphaFoldDB" id="A0A5J4QIZ8"/>
<gene>
    <name evidence="2" type="ORF">EZS27_029315</name>
</gene>
<comment type="caution">
    <text evidence="2">The sequence shown here is derived from an EMBL/GenBank/DDBJ whole genome shotgun (WGS) entry which is preliminary data.</text>
</comment>
<accession>A0A5J4QIZ8</accession>
<protein>
    <submittedName>
        <fullName evidence="2">Uncharacterized protein</fullName>
    </submittedName>
</protein>
<dbReference type="InterPro" id="IPR024047">
    <property type="entry name" value="MM3350-like_sf"/>
</dbReference>
<evidence type="ECO:0000313" key="2">
    <source>
        <dbReference type="EMBL" id="KAA6320980.1"/>
    </source>
</evidence>
<dbReference type="EMBL" id="SNRY01003438">
    <property type="protein sequence ID" value="KAA6320980.1"/>
    <property type="molecule type" value="Genomic_DNA"/>
</dbReference>
<dbReference type="SUPFAM" id="SSF159941">
    <property type="entry name" value="MM3350-like"/>
    <property type="match status" value="1"/>
</dbReference>
<feature type="compositionally biased region" description="Acidic residues" evidence="1">
    <location>
        <begin position="73"/>
        <end position="84"/>
    </location>
</feature>
<name>A0A5J4QIZ8_9ZZZZ</name>